<dbReference type="EMBL" id="AGUE01000110">
    <property type="protein sequence ID" value="EHK99629.1"/>
    <property type="molecule type" value="Genomic_DNA"/>
</dbReference>
<dbReference type="InParanoid" id="H0EPC9"/>
<gene>
    <name evidence="1" type="ORF">M7I_4503</name>
</gene>
<accession>H0EPC9</accession>
<name>H0EPC9_GLAL7</name>
<dbReference type="HOGENOM" id="CLU_2867837_0_0_1"/>
<proteinExistence type="predicted"/>
<dbReference type="Proteomes" id="UP000005446">
    <property type="component" value="Unassembled WGS sequence"/>
</dbReference>
<evidence type="ECO:0000313" key="1">
    <source>
        <dbReference type="EMBL" id="EHK99629.1"/>
    </source>
</evidence>
<evidence type="ECO:0000313" key="2">
    <source>
        <dbReference type="Proteomes" id="UP000005446"/>
    </source>
</evidence>
<reference evidence="1 2" key="1">
    <citation type="journal article" date="2012" name="Eukaryot. Cell">
        <title>Genome sequence of the fungus Glarea lozoyensis: the first genome sequence of a species from the Helotiaceae family.</title>
        <authorList>
            <person name="Youssar L."/>
            <person name="Gruening B.A."/>
            <person name="Erxleben A."/>
            <person name="Guenther S."/>
            <person name="Huettel W."/>
        </authorList>
    </citation>
    <scope>NUCLEOTIDE SEQUENCE [LARGE SCALE GENOMIC DNA]</scope>
    <source>
        <strain evidence="2">ATCC 74030 / MF5533</strain>
    </source>
</reference>
<protein>
    <submittedName>
        <fullName evidence="1">Uncharacterized protein</fullName>
    </submittedName>
</protein>
<comment type="caution">
    <text evidence="1">The sequence shown here is derived from an EMBL/GenBank/DDBJ whole genome shotgun (WGS) entry which is preliminary data.</text>
</comment>
<keyword evidence="2" id="KW-1185">Reference proteome</keyword>
<organism evidence="1 2">
    <name type="scientific">Glarea lozoyensis (strain ATCC 74030 / MF5533)</name>
    <dbReference type="NCBI Taxonomy" id="1104152"/>
    <lineage>
        <taxon>Eukaryota</taxon>
        <taxon>Fungi</taxon>
        <taxon>Dikarya</taxon>
        <taxon>Ascomycota</taxon>
        <taxon>Pezizomycotina</taxon>
        <taxon>Leotiomycetes</taxon>
        <taxon>Helotiales</taxon>
        <taxon>Helotiaceae</taxon>
        <taxon>Glarea</taxon>
    </lineage>
</organism>
<dbReference type="AlphaFoldDB" id="H0EPC9"/>
<sequence length="64" mass="8130">MGFRRVMSVMRLLRRRVRIFIVRRMLCRRLISLLYFDIQNSQLDSWWKLRIFEPTFKRRRGAKR</sequence>